<name>A0ABD1ZJP0_9MARC</name>
<organism evidence="5 6">
    <name type="scientific">Riccia fluitans</name>
    <dbReference type="NCBI Taxonomy" id="41844"/>
    <lineage>
        <taxon>Eukaryota</taxon>
        <taxon>Viridiplantae</taxon>
        <taxon>Streptophyta</taxon>
        <taxon>Embryophyta</taxon>
        <taxon>Marchantiophyta</taxon>
        <taxon>Marchantiopsida</taxon>
        <taxon>Marchantiidae</taxon>
        <taxon>Marchantiales</taxon>
        <taxon>Ricciaceae</taxon>
        <taxon>Riccia</taxon>
    </lineage>
</organism>
<dbReference type="GO" id="GO:0005576">
    <property type="term" value="C:extracellular region"/>
    <property type="evidence" value="ECO:0007669"/>
    <property type="project" value="UniProtKB-SubCell"/>
</dbReference>
<sequence length="135" mass="15226">MPRSLVEGTLVINRHRKNEAIKDEECDKDAKSDNYSMGASLNQSDIQTLVVKSLESFGVSSHLRYLVLMLENVLVKKFCQNVCGTHFFTFPSNVTSDQMLPYAWIGNLAKQCPEIYAWSYAPESFVVCTPSLNLL</sequence>
<comment type="subcellular location">
    <subcellularLocation>
        <location evidence="1">Secreted</location>
    </subcellularLocation>
</comment>
<accession>A0ABD1ZJP0</accession>
<gene>
    <name evidence="5" type="ORF">R1flu_019801</name>
</gene>
<reference evidence="5 6" key="1">
    <citation type="submission" date="2024-09" db="EMBL/GenBank/DDBJ databases">
        <title>Chromosome-scale assembly of Riccia fluitans.</title>
        <authorList>
            <person name="Paukszto L."/>
            <person name="Sawicki J."/>
            <person name="Karawczyk K."/>
            <person name="Piernik-Szablinska J."/>
            <person name="Szczecinska M."/>
            <person name="Mazdziarz M."/>
        </authorList>
    </citation>
    <scope>NUCLEOTIDE SEQUENCE [LARGE SCALE GENOMIC DNA]</scope>
    <source>
        <strain evidence="5">Rf_01</strain>
        <tissue evidence="5">Aerial parts of the thallus</tissue>
    </source>
</reference>
<proteinExistence type="inferred from homology"/>
<dbReference type="PANTHER" id="PTHR31279:SF79">
    <property type="entry name" value="PROTEIN EXORDIUM-LIKE 2"/>
    <property type="match status" value="1"/>
</dbReference>
<comment type="similarity">
    <text evidence="4">Belongs to the EXORDIUM family.</text>
</comment>
<dbReference type="AlphaFoldDB" id="A0ABD1ZJP0"/>
<evidence type="ECO:0008006" key="7">
    <source>
        <dbReference type="Google" id="ProtNLM"/>
    </source>
</evidence>
<dbReference type="InterPro" id="IPR006766">
    <property type="entry name" value="EXORDIUM-like"/>
</dbReference>
<dbReference type="Proteomes" id="UP001605036">
    <property type="component" value="Unassembled WGS sequence"/>
</dbReference>
<evidence type="ECO:0000256" key="2">
    <source>
        <dbReference type="ARBA" id="ARBA00022525"/>
    </source>
</evidence>
<evidence type="ECO:0000313" key="5">
    <source>
        <dbReference type="EMBL" id="KAL2651673.1"/>
    </source>
</evidence>
<keyword evidence="2" id="KW-0964">Secreted</keyword>
<dbReference type="EMBL" id="JBHFFA010000001">
    <property type="protein sequence ID" value="KAL2651673.1"/>
    <property type="molecule type" value="Genomic_DNA"/>
</dbReference>
<evidence type="ECO:0000256" key="1">
    <source>
        <dbReference type="ARBA" id="ARBA00004613"/>
    </source>
</evidence>
<evidence type="ECO:0000256" key="3">
    <source>
        <dbReference type="ARBA" id="ARBA00022729"/>
    </source>
</evidence>
<evidence type="ECO:0000313" key="6">
    <source>
        <dbReference type="Proteomes" id="UP001605036"/>
    </source>
</evidence>
<dbReference type="PANTHER" id="PTHR31279">
    <property type="entry name" value="PROTEIN EXORDIUM-LIKE 5"/>
    <property type="match status" value="1"/>
</dbReference>
<keyword evidence="6" id="KW-1185">Reference proteome</keyword>
<comment type="caution">
    <text evidence="5">The sequence shown here is derived from an EMBL/GenBank/DDBJ whole genome shotgun (WGS) entry which is preliminary data.</text>
</comment>
<evidence type="ECO:0000256" key="4">
    <source>
        <dbReference type="ARBA" id="ARBA00023591"/>
    </source>
</evidence>
<protein>
    <recommendedName>
        <fullName evidence="7">DNA-directed RNA polymerase</fullName>
    </recommendedName>
</protein>
<dbReference type="Pfam" id="PF04674">
    <property type="entry name" value="Phi_1"/>
    <property type="match status" value="1"/>
</dbReference>
<keyword evidence="3" id="KW-0732">Signal</keyword>